<name>A0A3L7A022_9MICO</name>
<dbReference type="Proteomes" id="UP000272503">
    <property type="component" value="Unassembled WGS sequence"/>
</dbReference>
<keyword evidence="2" id="KW-1185">Reference proteome</keyword>
<comment type="caution">
    <text evidence="1">The sequence shown here is derived from an EMBL/GenBank/DDBJ whole genome shotgun (WGS) entry which is preliminary data.</text>
</comment>
<dbReference type="GO" id="GO:0003677">
    <property type="term" value="F:DNA binding"/>
    <property type="evidence" value="ECO:0007669"/>
    <property type="project" value="UniProtKB-KW"/>
</dbReference>
<dbReference type="AlphaFoldDB" id="A0A3L7A022"/>
<evidence type="ECO:0000313" key="1">
    <source>
        <dbReference type="EMBL" id="RLP72792.1"/>
    </source>
</evidence>
<gene>
    <name evidence="1" type="ORF">D9V32_15125</name>
</gene>
<sequence>MSPPTSPRYSPRSPQSSC</sequence>
<evidence type="ECO:0000313" key="2">
    <source>
        <dbReference type="Proteomes" id="UP000272503"/>
    </source>
</evidence>
<dbReference type="GO" id="GO:0046872">
    <property type="term" value="F:metal ion binding"/>
    <property type="evidence" value="ECO:0007669"/>
    <property type="project" value="UniProtKB-KW"/>
</dbReference>
<protein>
    <submittedName>
        <fullName evidence="1">Uncharacterized protein</fullName>
    </submittedName>
</protein>
<organism evidence="1 2">
    <name type="scientific">Mycetocola tolaasinivorans</name>
    <dbReference type="NCBI Taxonomy" id="76635"/>
    <lineage>
        <taxon>Bacteria</taxon>
        <taxon>Bacillati</taxon>
        <taxon>Actinomycetota</taxon>
        <taxon>Actinomycetes</taxon>
        <taxon>Micrococcales</taxon>
        <taxon>Microbacteriaceae</taxon>
        <taxon>Mycetocola</taxon>
    </lineage>
</organism>
<dbReference type="GO" id="GO:0006366">
    <property type="term" value="P:transcription by RNA polymerase II"/>
    <property type="evidence" value="ECO:0007669"/>
    <property type="project" value="InterPro"/>
</dbReference>
<reference evidence="1 2" key="1">
    <citation type="submission" date="2018-10" db="EMBL/GenBank/DDBJ databases">
        <authorList>
            <person name="Li J."/>
        </authorList>
    </citation>
    <scope>NUCLEOTIDE SEQUENCE [LARGE SCALE GENOMIC DNA]</scope>
    <source>
        <strain evidence="1 2">IF 016277</strain>
    </source>
</reference>
<accession>A0A3L7A022</accession>
<proteinExistence type="predicted"/>
<dbReference type="EMBL" id="RCUX01000016">
    <property type="protein sequence ID" value="RLP72792.1"/>
    <property type="molecule type" value="Genomic_DNA"/>
</dbReference>